<evidence type="ECO:0000313" key="9">
    <source>
        <dbReference type="Proteomes" id="UP000214365"/>
    </source>
</evidence>
<dbReference type="OrthoDB" id="2018133at2759"/>
<comment type="caution">
    <text evidence="8">The sequence shown here is derived from an EMBL/GenBank/DDBJ whole genome shotgun (WGS) entry which is preliminary data.</text>
</comment>
<evidence type="ECO:0000256" key="2">
    <source>
        <dbReference type="ARBA" id="ARBA00012076"/>
    </source>
</evidence>
<dbReference type="GO" id="GO:0006635">
    <property type="term" value="P:fatty acid beta-oxidation"/>
    <property type="evidence" value="ECO:0007669"/>
    <property type="project" value="TreeGrafter"/>
</dbReference>
<dbReference type="PANTHER" id="PTHR11941:SF54">
    <property type="entry name" value="ENOYL-COA HYDRATASE, MITOCHONDRIAL"/>
    <property type="match status" value="1"/>
</dbReference>
<dbReference type="InterPro" id="IPR014748">
    <property type="entry name" value="Enoyl-CoA_hydra_C"/>
</dbReference>
<dbReference type="FunFam" id="3.90.226.10:FF:000019">
    <property type="entry name" value="Enoyl-CoA hydratase, mitochondrial"/>
    <property type="match status" value="1"/>
</dbReference>
<evidence type="ECO:0000256" key="1">
    <source>
        <dbReference type="ARBA" id="ARBA00005254"/>
    </source>
</evidence>
<dbReference type="GO" id="GO:0005739">
    <property type="term" value="C:mitochondrion"/>
    <property type="evidence" value="ECO:0007669"/>
    <property type="project" value="TreeGrafter"/>
</dbReference>
<evidence type="ECO:0000256" key="5">
    <source>
        <dbReference type="ARBA" id="ARBA00023239"/>
    </source>
</evidence>
<dbReference type="InterPro" id="IPR001753">
    <property type="entry name" value="Enoyl-CoA_hydra/iso"/>
</dbReference>
<proteinExistence type="inferred from homology"/>
<dbReference type="RefSeq" id="XP_020117396.1">
    <property type="nucleotide sequence ID" value="XM_020262488.1"/>
</dbReference>
<dbReference type="Gene3D" id="3.90.226.10">
    <property type="entry name" value="2-enoyl-CoA Hydratase, Chain A, domain 1"/>
    <property type="match status" value="1"/>
</dbReference>
<dbReference type="Pfam" id="PF00378">
    <property type="entry name" value="ECH_1"/>
    <property type="match status" value="1"/>
</dbReference>
<evidence type="ECO:0000313" key="8">
    <source>
        <dbReference type="EMBL" id="OKL57275.1"/>
    </source>
</evidence>
<sequence>MFTRTARLATSSTNSALTSYLARASCRRFSSTSPASYEHILTETPKPGVGLITLNRPKALNALSSPLFQELNDALSNFDQDNDIGAIILTGSEKAFAAGADIKEMAPLTFSSAYSNNFIAPWSHLANSIRKPVIAAVSGYALGGGCELALMCDIIYCTANATFGQPEIKLGVIPGAGGSQRLTRAIGKSRAMELILTGKNFSGKEAGEWGVAARVVDGGKEELLAETLKTAETIAGYSRVAVVAAKEVVNKSQELSLREGVEYERRLFHGLFGSMTAFAEKKKPEWSHE</sequence>
<accession>A0A225AS74</accession>
<keyword evidence="3" id="KW-0276">Fatty acid metabolism</keyword>
<keyword evidence="4" id="KW-0443">Lipid metabolism</keyword>
<organism evidence="8 9">
    <name type="scientific">Talaromyces atroroseus</name>
    <dbReference type="NCBI Taxonomy" id="1441469"/>
    <lineage>
        <taxon>Eukaryota</taxon>
        <taxon>Fungi</taxon>
        <taxon>Dikarya</taxon>
        <taxon>Ascomycota</taxon>
        <taxon>Pezizomycotina</taxon>
        <taxon>Eurotiomycetes</taxon>
        <taxon>Eurotiomycetidae</taxon>
        <taxon>Eurotiales</taxon>
        <taxon>Trichocomaceae</taxon>
        <taxon>Talaromyces</taxon>
        <taxon>Talaromyces sect. Trachyspermi</taxon>
    </lineage>
</organism>
<comment type="similarity">
    <text evidence="1 7">Belongs to the enoyl-CoA hydratase/isomerase family.</text>
</comment>
<protein>
    <recommendedName>
        <fullName evidence="6">Probable enoyl-CoA hydratase, mitochondrial</fullName>
        <ecNumber evidence="2">4.2.1.17</ecNumber>
    </recommendedName>
</protein>
<dbReference type="PROSITE" id="PS00166">
    <property type="entry name" value="ENOYL_COA_HYDRATASE"/>
    <property type="match status" value="1"/>
</dbReference>
<evidence type="ECO:0000256" key="4">
    <source>
        <dbReference type="ARBA" id="ARBA00023098"/>
    </source>
</evidence>
<dbReference type="STRING" id="1441469.A0A225AS74"/>
<keyword evidence="5" id="KW-0456">Lyase</keyword>
<dbReference type="InterPro" id="IPR018376">
    <property type="entry name" value="Enoyl-CoA_hyd/isom_CS"/>
</dbReference>
<dbReference type="AlphaFoldDB" id="A0A225AS74"/>
<dbReference type="GO" id="GO:0004300">
    <property type="term" value="F:enoyl-CoA hydratase activity"/>
    <property type="evidence" value="ECO:0007669"/>
    <property type="project" value="UniProtKB-EC"/>
</dbReference>
<dbReference type="InterPro" id="IPR029045">
    <property type="entry name" value="ClpP/crotonase-like_dom_sf"/>
</dbReference>
<dbReference type="EC" id="4.2.1.17" evidence="2"/>
<gene>
    <name evidence="8" type="ORF">UA08_07579</name>
</gene>
<name>A0A225AS74_TALAT</name>
<dbReference type="FunFam" id="1.10.12.10:FF:000001">
    <property type="entry name" value="Probable enoyl-CoA hydratase, mitochondrial"/>
    <property type="match status" value="1"/>
</dbReference>
<dbReference type="GeneID" id="31007335"/>
<reference evidence="8 9" key="1">
    <citation type="submission" date="2015-06" db="EMBL/GenBank/DDBJ databases">
        <title>Talaromyces atroroseus IBT 11181 draft genome.</title>
        <authorList>
            <person name="Rasmussen K.B."/>
            <person name="Rasmussen S."/>
            <person name="Petersen B."/>
            <person name="Sicheritz-Ponten T."/>
            <person name="Mortensen U.H."/>
            <person name="Thrane U."/>
        </authorList>
    </citation>
    <scope>NUCLEOTIDE SEQUENCE [LARGE SCALE GENOMIC DNA]</scope>
    <source>
        <strain evidence="8 9">IBT 11181</strain>
    </source>
</reference>
<keyword evidence="9" id="KW-1185">Reference proteome</keyword>
<evidence type="ECO:0000256" key="6">
    <source>
        <dbReference type="ARBA" id="ARBA00073937"/>
    </source>
</evidence>
<dbReference type="SUPFAM" id="SSF52096">
    <property type="entry name" value="ClpP/crotonase"/>
    <property type="match status" value="1"/>
</dbReference>
<evidence type="ECO:0000256" key="7">
    <source>
        <dbReference type="RuleBase" id="RU003707"/>
    </source>
</evidence>
<dbReference type="Gene3D" id="1.10.12.10">
    <property type="entry name" value="Lyase 2-enoyl-coa Hydratase, Chain A, domain 2"/>
    <property type="match status" value="1"/>
</dbReference>
<evidence type="ECO:0000256" key="3">
    <source>
        <dbReference type="ARBA" id="ARBA00022832"/>
    </source>
</evidence>
<dbReference type="CDD" id="cd06558">
    <property type="entry name" value="crotonase-like"/>
    <property type="match status" value="1"/>
</dbReference>
<dbReference type="PANTHER" id="PTHR11941">
    <property type="entry name" value="ENOYL-COA HYDRATASE-RELATED"/>
    <property type="match status" value="1"/>
</dbReference>
<dbReference type="EMBL" id="LFMY01000012">
    <property type="protein sequence ID" value="OKL57275.1"/>
    <property type="molecule type" value="Genomic_DNA"/>
</dbReference>
<dbReference type="Proteomes" id="UP000214365">
    <property type="component" value="Unassembled WGS sequence"/>
</dbReference>